<keyword evidence="6" id="KW-0460">Magnesium</keyword>
<keyword evidence="2 5" id="KW-0547">Nucleotide-binding</keyword>
<dbReference type="eggNOG" id="KOG0082">
    <property type="taxonomic scope" value="Eukaryota"/>
</dbReference>
<gene>
    <name evidence="7" type="primary">GPA2</name>
    <name evidence="7" type="ORF">Esi_0030_0157</name>
</gene>
<evidence type="ECO:0000256" key="3">
    <source>
        <dbReference type="ARBA" id="ARBA00023134"/>
    </source>
</evidence>
<dbReference type="PRINTS" id="PR00318">
    <property type="entry name" value="GPROTEINA"/>
</dbReference>
<feature type="binding site" evidence="6">
    <location>
        <position position="178"/>
    </location>
    <ligand>
        <name>Mg(2+)</name>
        <dbReference type="ChEBI" id="CHEBI:18420"/>
    </ligand>
</feature>
<evidence type="ECO:0000256" key="2">
    <source>
        <dbReference type="ARBA" id="ARBA00022741"/>
    </source>
</evidence>
<sequence length="356" mass="40580">MGCTQSKNGEDSAAARRNRELQRALEQDNKTEQEKIKLLLLGPGESGKSTIFRQMKLIYGVISEDDRVSLTPVVYANTISTIKMVIKKAGFYGFEKQVVDQDAIGLIRSLEDQAPIDEKVGQAITALWGDPMIQKTWEKRSEYQVIESMKYFLDGMSRIMQPEYVATPQDILHIRIRSSGIVVDKYRIDGTTFEMYDVGGQRNERKKWIHCFDNVTAVIYVAALSEYNQGMFEDANTNRMTEAVNLFQGICSNSYFKRSSIILFLNKKDLFAEKLATNPINHTKEWSDFKGACTFDRGVSYFLEKFNAANTAKKTVYHHVTCATDSENIEVVFNSCKDTILRINFRCRHTMPPPSS</sequence>
<dbReference type="GO" id="GO:0031683">
    <property type="term" value="F:G-protein beta/gamma-subunit complex binding"/>
    <property type="evidence" value="ECO:0007669"/>
    <property type="project" value="InterPro"/>
</dbReference>
<dbReference type="SUPFAM" id="SSF47895">
    <property type="entry name" value="Transducin (alpha subunit), insertion domain"/>
    <property type="match status" value="1"/>
</dbReference>
<keyword evidence="4" id="KW-0807">Transducer</keyword>
<evidence type="ECO:0000256" key="5">
    <source>
        <dbReference type="PIRSR" id="PIRSR601019-1"/>
    </source>
</evidence>
<dbReference type="EMBL" id="FN648487">
    <property type="protein sequence ID" value="CBN74608.1"/>
    <property type="molecule type" value="Genomic_DNA"/>
</dbReference>
<dbReference type="STRING" id="2880.D8LKL8"/>
<keyword evidence="3 5" id="KW-0342">GTP-binding</keyword>
<dbReference type="GO" id="GO:0005737">
    <property type="term" value="C:cytoplasm"/>
    <property type="evidence" value="ECO:0007669"/>
    <property type="project" value="TreeGrafter"/>
</dbReference>
<feature type="binding site" evidence="5">
    <location>
        <position position="323"/>
    </location>
    <ligand>
        <name>GTP</name>
        <dbReference type="ChEBI" id="CHEBI:37565"/>
    </ligand>
</feature>
<feature type="binding site" evidence="5">
    <location>
        <begin position="197"/>
        <end position="201"/>
    </location>
    <ligand>
        <name>GTP</name>
        <dbReference type="ChEBI" id="CHEBI:37565"/>
    </ligand>
</feature>
<evidence type="ECO:0000256" key="1">
    <source>
        <dbReference type="ARBA" id="ARBA00022723"/>
    </source>
</evidence>
<evidence type="ECO:0000313" key="7">
    <source>
        <dbReference type="EMBL" id="CBN74608.1"/>
    </source>
</evidence>
<feature type="binding site" evidence="6">
    <location>
        <position position="49"/>
    </location>
    <ligand>
        <name>Mg(2+)</name>
        <dbReference type="ChEBI" id="CHEBI:18420"/>
    </ligand>
</feature>
<protein>
    <submittedName>
        <fullName evidence="7">GPA2, alpha subunit of a heterotrimeric G protein</fullName>
    </submittedName>
</protein>
<dbReference type="GO" id="GO:0005834">
    <property type="term" value="C:heterotrimeric G-protein complex"/>
    <property type="evidence" value="ECO:0007669"/>
    <property type="project" value="TreeGrafter"/>
</dbReference>
<dbReference type="GO" id="GO:0005525">
    <property type="term" value="F:GTP binding"/>
    <property type="evidence" value="ECO:0007669"/>
    <property type="project" value="UniProtKB-KW"/>
</dbReference>
<dbReference type="EMBL" id="FN649744">
    <property type="protein sequence ID" value="CBN74608.1"/>
    <property type="molecule type" value="Genomic_DNA"/>
</dbReference>
<dbReference type="Pfam" id="PF00503">
    <property type="entry name" value="G-alpha"/>
    <property type="match status" value="1"/>
</dbReference>
<dbReference type="InterPro" id="IPR027417">
    <property type="entry name" value="P-loop_NTPase"/>
</dbReference>
<accession>D8LKL8</accession>
<dbReference type="PANTHER" id="PTHR10218:SF302">
    <property type="entry name" value="GUANINE NUCLEOTIDE-BINDING PROTEIN ALPHA-5 SUBUNIT"/>
    <property type="match status" value="1"/>
</dbReference>
<dbReference type="InterPro" id="IPR011025">
    <property type="entry name" value="GproteinA_insert"/>
</dbReference>
<dbReference type="InParanoid" id="D8LKL8"/>
<dbReference type="PROSITE" id="PS51882">
    <property type="entry name" value="G_ALPHA"/>
    <property type="match status" value="1"/>
</dbReference>
<dbReference type="InterPro" id="IPR001019">
    <property type="entry name" value="Gprotein_alpha_su"/>
</dbReference>
<dbReference type="Gene3D" id="3.40.50.300">
    <property type="entry name" value="P-loop containing nucleotide triphosphate hydrolases"/>
    <property type="match status" value="1"/>
</dbReference>
<dbReference type="PANTHER" id="PTHR10218">
    <property type="entry name" value="GTP-BINDING PROTEIN ALPHA SUBUNIT"/>
    <property type="match status" value="1"/>
</dbReference>
<name>D8LKL8_ECTSI</name>
<dbReference type="AlphaFoldDB" id="D8LKL8"/>
<keyword evidence="8" id="KW-1185">Reference proteome</keyword>
<dbReference type="GO" id="GO:0003924">
    <property type="term" value="F:GTPase activity"/>
    <property type="evidence" value="ECO:0007669"/>
    <property type="project" value="InterPro"/>
</dbReference>
<dbReference type="CDD" id="cd00066">
    <property type="entry name" value="G-alpha"/>
    <property type="match status" value="1"/>
</dbReference>
<dbReference type="SUPFAM" id="SSF52540">
    <property type="entry name" value="P-loop containing nucleoside triphosphate hydrolases"/>
    <property type="match status" value="1"/>
</dbReference>
<feature type="binding site" evidence="5">
    <location>
        <begin position="45"/>
        <end position="50"/>
    </location>
    <ligand>
        <name>GTP</name>
        <dbReference type="ChEBI" id="CHEBI:37565"/>
    </ligand>
</feature>
<dbReference type="Proteomes" id="UP000002630">
    <property type="component" value="Linkage Group LG19"/>
</dbReference>
<evidence type="ECO:0000313" key="8">
    <source>
        <dbReference type="Proteomes" id="UP000002630"/>
    </source>
</evidence>
<evidence type="ECO:0000256" key="4">
    <source>
        <dbReference type="ARBA" id="ARBA00023224"/>
    </source>
</evidence>
<organism evidence="7 8">
    <name type="scientific">Ectocarpus siliculosus</name>
    <name type="common">Brown alga</name>
    <name type="synonym">Conferva siliculosa</name>
    <dbReference type="NCBI Taxonomy" id="2880"/>
    <lineage>
        <taxon>Eukaryota</taxon>
        <taxon>Sar</taxon>
        <taxon>Stramenopiles</taxon>
        <taxon>Ochrophyta</taxon>
        <taxon>PX clade</taxon>
        <taxon>Phaeophyceae</taxon>
        <taxon>Ectocarpales</taxon>
        <taxon>Ectocarpaceae</taxon>
        <taxon>Ectocarpus</taxon>
    </lineage>
</organism>
<dbReference type="GO" id="GO:0046872">
    <property type="term" value="F:metal ion binding"/>
    <property type="evidence" value="ECO:0007669"/>
    <property type="project" value="UniProtKB-KW"/>
</dbReference>
<keyword evidence="1 6" id="KW-0479">Metal-binding</keyword>
<proteinExistence type="predicted"/>
<dbReference type="SMART" id="SM00275">
    <property type="entry name" value="G_alpha"/>
    <property type="match status" value="1"/>
</dbReference>
<dbReference type="GO" id="GO:0007188">
    <property type="term" value="P:adenylate cyclase-modulating G protein-coupled receptor signaling pathway"/>
    <property type="evidence" value="ECO:0007669"/>
    <property type="project" value="TreeGrafter"/>
</dbReference>
<reference evidence="7 8" key="1">
    <citation type="journal article" date="2010" name="Nature">
        <title>The Ectocarpus genome and the independent evolution of multicellularity in brown algae.</title>
        <authorList>
            <person name="Cock J.M."/>
            <person name="Sterck L."/>
            <person name="Rouze P."/>
            <person name="Scornet D."/>
            <person name="Allen A.E."/>
            <person name="Amoutzias G."/>
            <person name="Anthouard V."/>
            <person name="Artiguenave F."/>
            <person name="Aury J.M."/>
            <person name="Badger J.H."/>
            <person name="Beszteri B."/>
            <person name="Billiau K."/>
            <person name="Bonnet E."/>
            <person name="Bothwell J.H."/>
            <person name="Bowler C."/>
            <person name="Boyen C."/>
            <person name="Brownlee C."/>
            <person name="Carrano C.J."/>
            <person name="Charrier B."/>
            <person name="Cho G.Y."/>
            <person name="Coelho S.M."/>
            <person name="Collen J."/>
            <person name="Corre E."/>
            <person name="Da Silva C."/>
            <person name="Delage L."/>
            <person name="Delaroque N."/>
            <person name="Dittami S.M."/>
            <person name="Doulbeau S."/>
            <person name="Elias M."/>
            <person name="Farnham G."/>
            <person name="Gachon C.M."/>
            <person name="Gschloessl B."/>
            <person name="Heesch S."/>
            <person name="Jabbari K."/>
            <person name="Jubin C."/>
            <person name="Kawai H."/>
            <person name="Kimura K."/>
            <person name="Kloareg B."/>
            <person name="Kupper F.C."/>
            <person name="Lang D."/>
            <person name="Le Bail A."/>
            <person name="Leblanc C."/>
            <person name="Lerouge P."/>
            <person name="Lohr M."/>
            <person name="Lopez P.J."/>
            <person name="Martens C."/>
            <person name="Maumus F."/>
            <person name="Michel G."/>
            <person name="Miranda-Saavedra D."/>
            <person name="Morales J."/>
            <person name="Moreau H."/>
            <person name="Motomura T."/>
            <person name="Nagasato C."/>
            <person name="Napoli C.A."/>
            <person name="Nelson D.R."/>
            <person name="Nyvall-Collen P."/>
            <person name="Peters A.F."/>
            <person name="Pommier C."/>
            <person name="Potin P."/>
            <person name="Poulain J."/>
            <person name="Quesneville H."/>
            <person name="Read B."/>
            <person name="Rensing S.A."/>
            <person name="Ritter A."/>
            <person name="Rousvoal S."/>
            <person name="Samanta M."/>
            <person name="Samson G."/>
            <person name="Schroeder D.C."/>
            <person name="Segurens B."/>
            <person name="Strittmatter M."/>
            <person name="Tonon T."/>
            <person name="Tregear J.W."/>
            <person name="Valentin K."/>
            <person name="von Dassow P."/>
            <person name="Yamagishi T."/>
            <person name="Van de Peer Y."/>
            <person name="Wincker P."/>
        </authorList>
    </citation>
    <scope>NUCLEOTIDE SEQUENCE [LARGE SCALE GENOMIC DNA]</scope>
    <source>
        <strain evidence="8">Ec32 / CCAP1310/4</strain>
    </source>
</reference>
<dbReference type="Gene3D" id="1.10.400.10">
    <property type="entry name" value="GI Alpha 1, domain 2-like"/>
    <property type="match status" value="1"/>
</dbReference>
<evidence type="ECO:0000256" key="6">
    <source>
        <dbReference type="PIRSR" id="PIRSR601019-2"/>
    </source>
</evidence>
<dbReference type="GO" id="GO:0001664">
    <property type="term" value="F:G protein-coupled receptor binding"/>
    <property type="evidence" value="ECO:0007669"/>
    <property type="project" value="TreeGrafter"/>
</dbReference>
<dbReference type="OrthoDB" id="5817230at2759"/>
<feature type="binding site" evidence="5">
    <location>
        <begin position="266"/>
        <end position="269"/>
    </location>
    <ligand>
        <name>GTP</name>
        <dbReference type="ChEBI" id="CHEBI:37565"/>
    </ligand>
</feature>
<dbReference type="FunFam" id="3.40.50.300:FF:000720">
    <property type="entry name" value="Guanine nucleotide-binding protein G(k) subunit alpha"/>
    <property type="match status" value="1"/>
</dbReference>
<dbReference type="OMA" id="INYGHPD"/>